<keyword evidence="2" id="KW-1185">Reference proteome</keyword>
<dbReference type="AlphaFoldDB" id="A0A5K7XB99"/>
<reference evidence="2" key="1">
    <citation type="submission" date="2019-10" db="EMBL/GenBank/DDBJ databases">
        <title>Lacipirellula parvula gen. nov., sp. nov., representing a lineage of planctomycetes widespread in freshwater anoxic habitats, and description of the family Lacipirellulaceae.</title>
        <authorList>
            <person name="Dedysh S.N."/>
            <person name="Kulichevskaya I.S."/>
            <person name="Beletsky A.V."/>
            <person name="Rakitin A.L."/>
            <person name="Mardanov A.V."/>
            <person name="Ivanova A.A."/>
            <person name="Saltykova V.X."/>
            <person name="Rijpstra W.I.C."/>
            <person name="Sinninghe Damste J.S."/>
            <person name="Ravin N.V."/>
        </authorList>
    </citation>
    <scope>NUCLEOTIDE SEQUENCE [LARGE SCALE GENOMIC DNA]</scope>
    <source>
        <strain evidence="2">PX69</strain>
    </source>
</reference>
<gene>
    <name evidence="1" type="ORF">PLANPX_1195</name>
</gene>
<organism evidence="1 2">
    <name type="scientific">Lacipirellula parvula</name>
    <dbReference type="NCBI Taxonomy" id="2650471"/>
    <lineage>
        <taxon>Bacteria</taxon>
        <taxon>Pseudomonadati</taxon>
        <taxon>Planctomycetota</taxon>
        <taxon>Planctomycetia</taxon>
        <taxon>Pirellulales</taxon>
        <taxon>Lacipirellulaceae</taxon>
        <taxon>Lacipirellula</taxon>
    </lineage>
</organism>
<sequence length="43" mass="4832">MQIAGFARGFEDLLAATCTTAARAWATELLNFIALKFWRWLGV</sequence>
<dbReference type="Proteomes" id="UP000326837">
    <property type="component" value="Chromosome"/>
</dbReference>
<evidence type="ECO:0000313" key="1">
    <source>
        <dbReference type="EMBL" id="BBO31583.1"/>
    </source>
</evidence>
<dbReference type="EMBL" id="AP021861">
    <property type="protein sequence ID" value="BBO31583.1"/>
    <property type="molecule type" value="Genomic_DNA"/>
</dbReference>
<name>A0A5K7XB99_9BACT</name>
<accession>A0A5K7XB99</accession>
<dbReference type="KEGG" id="lpav:PLANPX_1195"/>
<proteinExistence type="predicted"/>
<protein>
    <submittedName>
        <fullName evidence="1">Uncharacterized protein</fullName>
    </submittedName>
</protein>
<evidence type="ECO:0000313" key="2">
    <source>
        <dbReference type="Proteomes" id="UP000326837"/>
    </source>
</evidence>